<sequence length="544" mass="61092">MNQLALIALAVLATTLRVFVLIVLSIVSGWLLGYLAFKNARFESFYVLFIEVLESVPVISFFPIALIFFVNRIGGVLGVELAADFLVFTAVVWNIWIGIYQAYKTIPKEMLEVVENYGLGFFGRLSGLFIPFSIPRIVSNLFPSVADGFFYITVSEVFAVGSTSYSVFGIGSLLQNYLSENEWKLVYASMLAMALVIVATVFALREFSALAVAKYALDTDVPIMRRGRVRIRYSVLFSQLVSRNPLHKLSIYQWRSVIRRAQQTSFVQTKAKNRFQRVVRYGVFSALISLVLLIAYGVIEVLVTIPLDQWHSLIVSTPSLLVDLAFDYARVGVIALVSFVIAVTLGYYLAVNKSAEAIGIPLIQVLSAYPAPLYFPFVFALSFEIVRSSLGPLSVEFYVVLLGFVSTFYYVFYSFWMGVKSLPHEYWEIMKNLRLGFFQRMRKIVLPASFPYLISGISSTINSAWGGLMLAEYWPNIVDGKTLTVKHGLMKVVDLSTYTGNVSQAAWGSFIFGIVVVVYSLLFTKRMMDIARKRYVAEEGIYAA</sequence>
<feature type="transmembrane region" description="Helical" evidence="5">
    <location>
        <begin position="81"/>
        <end position="99"/>
    </location>
</feature>
<dbReference type="Gene3D" id="1.10.3720.10">
    <property type="entry name" value="MetI-like"/>
    <property type="match status" value="2"/>
</dbReference>
<dbReference type="PROSITE" id="PS50928">
    <property type="entry name" value="ABC_TM1"/>
    <property type="match status" value="2"/>
</dbReference>
<dbReference type="Proteomes" id="UP000240880">
    <property type="component" value="Unassembled WGS sequence"/>
</dbReference>
<feature type="transmembrane region" description="Helical" evidence="5">
    <location>
        <begin position="395"/>
        <end position="416"/>
    </location>
</feature>
<feature type="domain" description="ABC transmembrane type-1" evidence="6">
    <location>
        <begin position="11"/>
        <end position="208"/>
    </location>
</feature>
<feature type="transmembrane region" description="Helical" evidence="5">
    <location>
        <begin position="328"/>
        <end position="350"/>
    </location>
</feature>
<feature type="transmembrane region" description="Helical" evidence="5">
    <location>
        <begin position="505"/>
        <end position="524"/>
    </location>
</feature>
<feature type="transmembrane region" description="Helical" evidence="5">
    <location>
        <begin position="444"/>
        <end position="465"/>
    </location>
</feature>
<reference evidence="7 8" key="1">
    <citation type="submission" date="2017-04" db="EMBL/GenBank/DDBJ databases">
        <title>Novel microbial lineages endemic to geothermal iron-oxide mats fill important gaps in the evolutionary history of Archaea.</title>
        <authorList>
            <person name="Jay Z.J."/>
            <person name="Beam J.P."/>
            <person name="Dlakic M."/>
            <person name="Rusch D.B."/>
            <person name="Kozubal M.A."/>
            <person name="Inskeep W.P."/>
        </authorList>
    </citation>
    <scope>NUCLEOTIDE SEQUENCE [LARGE SCALE GENOMIC DNA]</scope>
    <source>
        <strain evidence="7">OSP_D</strain>
    </source>
</reference>
<dbReference type="Pfam" id="PF00528">
    <property type="entry name" value="BPD_transp_1"/>
    <property type="match status" value="1"/>
</dbReference>
<evidence type="ECO:0000313" key="7">
    <source>
        <dbReference type="EMBL" id="PSN84250.1"/>
    </source>
</evidence>
<keyword evidence="5" id="KW-0813">Transport</keyword>
<dbReference type="GO" id="GO:0005886">
    <property type="term" value="C:plasma membrane"/>
    <property type="evidence" value="ECO:0007669"/>
    <property type="project" value="UniProtKB-SubCell"/>
</dbReference>
<keyword evidence="3 5" id="KW-1133">Transmembrane helix</keyword>
<dbReference type="GO" id="GO:0055085">
    <property type="term" value="P:transmembrane transport"/>
    <property type="evidence" value="ECO:0007669"/>
    <property type="project" value="InterPro"/>
</dbReference>
<feature type="transmembrane region" description="Helical" evidence="5">
    <location>
        <begin position="278"/>
        <end position="299"/>
    </location>
</feature>
<feature type="transmembrane region" description="Helical" evidence="5">
    <location>
        <begin position="7"/>
        <end position="33"/>
    </location>
</feature>
<keyword evidence="4 5" id="KW-0472">Membrane</keyword>
<dbReference type="InterPro" id="IPR035906">
    <property type="entry name" value="MetI-like_sf"/>
</dbReference>
<evidence type="ECO:0000256" key="1">
    <source>
        <dbReference type="ARBA" id="ARBA00004141"/>
    </source>
</evidence>
<evidence type="ECO:0000259" key="6">
    <source>
        <dbReference type="PROSITE" id="PS50928"/>
    </source>
</evidence>
<evidence type="ECO:0000256" key="4">
    <source>
        <dbReference type="ARBA" id="ARBA00023136"/>
    </source>
</evidence>
<accession>A0A2R6ACX4</accession>
<feature type="transmembrane region" description="Helical" evidence="5">
    <location>
        <begin position="185"/>
        <end position="204"/>
    </location>
</feature>
<organism evidence="7 8">
    <name type="scientific">Candidatus Marsarchaeota G1 archaeon OSP_D</name>
    <dbReference type="NCBI Taxonomy" id="1978155"/>
    <lineage>
        <taxon>Archaea</taxon>
        <taxon>Candidatus Marsarchaeota</taxon>
        <taxon>Candidatus Marsarchaeota group 1</taxon>
    </lineage>
</organism>
<dbReference type="AlphaFoldDB" id="A0A2R6ACX4"/>
<feature type="transmembrane region" description="Helical" evidence="5">
    <location>
        <begin position="119"/>
        <end position="138"/>
    </location>
</feature>
<evidence type="ECO:0000256" key="2">
    <source>
        <dbReference type="ARBA" id="ARBA00022692"/>
    </source>
</evidence>
<dbReference type="PANTHER" id="PTHR42744">
    <property type="entry name" value="BINDING-PROTEIN-DEPENDENT TRANSPORT SYSTEMS INNER MEMBRANE COMPONENT"/>
    <property type="match status" value="1"/>
</dbReference>
<comment type="caution">
    <text evidence="7">The sequence shown here is derived from an EMBL/GenBank/DDBJ whole genome shotgun (WGS) entry which is preliminary data.</text>
</comment>
<dbReference type="PANTHER" id="PTHR42744:SF1">
    <property type="entry name" value="BINDING-PROTEIN-DEPENDENT TRANSPORT SYSTEMS INNER MEMBRANE COMPONENT"/>
    <property type="match status" value="1"/>
</dbReference>
<protein>
    <submittedName>
        <fullName evidence="7">Sugar ABC transporter permease</fullName>
    </submittedName>
</protein>
<name>A0A2R6ACX4_9ARCH</name>
<proteinExistence type="inferred from homology"/>
<feature type="domain" description="ABC transmembrane type-1" evidence="6">
    <location>
        <begin position="328"/>
        <end position="523"/>
    </location>
</feature>
<feature type="transmembrane region" description="Helical" evidence="5">
    <location>
        <begin position="150"/>
        <end position="173"/>
    </location>
</feature>
<feature type="transmembrane region" description="Helical" evidence="5">
    <location>
        <begin position="362"/>
        <end position="383"/>
    </location>
</feature>
<dbReference type="SUPFAM" id="SSF161098">
    <property type="entry name" value="MetI-like"/>
    <property type="match status" value="2"/>
</dbReference>
<keyword evidence="2 5" id="KW-0812">Transmembrane</keyword>
<comment type="similarity">
    <text evidence="5">Belongs to the binding-protein-dependent transport system permease family.</text>
</comment>
<comment type="subcellular location">
    <subcellularLocation>
        <location evidence="5">Cell membrane</location>
        <topology evidence="5">Multi-pass membrane protein</topology>
    </subcellularLocation>
    <subcellularLocation>
        <location evidence="1">Membrane</location>
        <topology evidence="1">Multi-pass membrane protein</topology>
    </subcellularLocation>
</comment>
<evidence type="ECO:0000256" key="3">
    <source>
        <dbReference type="ARBA" id="ARBA00022989"/>
    </source>
</evidence>
<dbReference type="EMBL" id="NEXC01000005">
    <property type="protein sequence ID" value="PSN84250.1"/>
    <property type="molecule type" value="Genomic_DNA"/>
</dbReference>
<feature type="transmembrane region" description="Helical" evidence="5">
    <location>
        <begin position="45"/>
        <end position="69"/>
    </location>
</feature>
<evidence type="ECO:0000313" key="8">
    <source>
        <dbReference type="Proteomes" id="UP000240880"/>
    </source>
</evidence>
<dbReference type="CDD" id="cd06261">
    <property type="entry name" value="TM_PBP2"/>
    <property type="match status" value="1"/>
</dbReference>
<dbReference type="InterPro" id="IPR000515">
    <property type="entry name" value="MetI-like"/>
</dbReference>
<gene>
    <name evidence="7" type="ORF">B9Q01_01530</name>
</gene>
<evidence type="ECO:0000256" key="5">
    <source>
        <dbReference type="RuleBase" id="RU363032"/>
    </source>
</evidence>